<evidence type="ECO:0000256" key="2">
    <source>
        <dbReference type="ARBA" id="ARBA00023163"/>
    </source>
</evidence>
<organism evidence="4 5">
    <name type="scientific">Nelumbo nucifera</name>
    <name type="common">Sacred lotus</name>
    <dbReference type="NCBI Taxonomy" id="4432"/>
    <lineage>
        <taxon>Eukaryota</taxon>
        <taxon>Viridiplantae</taxon>
        <taxon>Streptophyta</taxon>
        <taxon>Embryophyta</taxon>
        <taxon>Tracheophyta</taxon>
        <taxon>Spermatophyta</taxon>
        <taxon>Magnoliopsida</taxon>
        <taxon>Proteales</taxon>
        <taxon>Nelumbonaceae</taxon>
        <taxon>Nelumbo</taxon>
    </lineage>
</organism>
<comment type="caution">
    <text evidence="4">The sequence shown here is derived from an EMBL/GenBank/DDBJ whole genome shotgun (WGS) entry which is preliminary data.</text>
</comment>
<dbReference type="InterPro" id="IPR005202">
    <property type="entry name" value="TF_GRAS"/>
</dbReference>
<dbReference type="PROSITE" id="PS50985">
    <property type="entry name" value="GRAS"/>
    <property type="match status" value="1"/>
</dbReference>
<proteinExistence type="inferred from homology"/>
<comment type="caution">
    <text evidence="3">Lacks conserved residue(s) required for the propagation of feature annotation.</text>
</comment>
<gene>
    <name evidence="4" type="ORF">HUJ06_004054</name>
</gene>
<sequence>MVSALQSRMNPTENPPPELFSDELMMTMQMLYEASPCFKLGFVATNLAILEAHKGPKNGNQIEKVF</sequence>
<keyword evidence="5" id="KW-1185">Reference proteome</keyword>
<evidence type="ECO:0000313" key="4">
    <source>
        <dbReference type="EMBL" id="DAD45824.1"/>
    </source>
</evidence>
<protein>
    <submittedName>
        <fullName evidence="4">Uncharacterized protein</fullName>
    </submittedName>
</protein>
<dbReference type="Pfam" id="PF03514">
    <property type="entry name" value="GRAS"/>
    <property type="match status" value="1"/>
</dbReference>
<evidence type="ECO:0000256" key="3">
    <source>
        <dbReference type="PROSITE-ProRule" id="PRU01191"/>
    </source>
</evidence>
<reference evidence="4 5" key="1">
    <citation type="journal article" date="2020" name="Mol. Biol. Evol.">
        <title>Distinct Expression and Methylation Patterns for Genes with Different Fates following a Single Whole-Genome Duplication in Flowering Plants.</title>
        <authorList>
            <person name="Shi T."/>
            <person name="Rahmani R.S."/>
            <person name="Gugger P.F."/>
            <person name="Wang M."/>
            <person name="Li H."/>
            <person name="Zhang Y."/>
            <person name="Li Z."/>
            <person name="Wang Q."/>
            <person name="Van de Peer Y."/>
            <person name="Marchal K."/>
            <person name="Chen J."/>
        </authorList>
    </citation>
    <scope>NUCLEOTIDE SEQUENCE [LARGE SCALE GENOMIC DNA]</scope>
    <source>
        <tissue evidence="4">Leaf</tissue>
    </source>
</reference>
<keyword evidence="2" id="KW-0804">Transcription</keyword>
<keyword evidence="1" id="KW-0805">Transcription regulation</keyword>
<dbReference type="EMBL" id="DUZY01000007">
    <property type="protein sequence ID" value="DAD45824.1"/>
    <property type="molecule type" value="Genomic_DNA"/>
</dbReference>
<dbReference type="Proteomes" id="UP000607653">
    <property type="component" value="Unassembled WGS sequence"/>
</dbReference>
<comment type="similarity">
    <text evidence="3">Belongs to the GRAS family.</text>
</comment>
<evidence type="ECO:0000313" key="5">
    <source>
        <dbReference type="Proteomes" id="UP000607653"/>
    </source>
</evidence>
<evidence type="ECO:0000256" key="1">
    <source>
        <dbReference type="ARBA" id="ARBA00023015"/>
    </source>
</evidence>
<accession>A0A822ZI99</accession>
<dbReference type="AlphaFoldDB" id="A0A822ZI99"/>
<name>A0A822ZI99_NELNU</name>